<accession>Q7UXF3</accession>
<name>Q7UXF3_RHOBA</name>
<organism evidence="3 4">
    <name type="scientific">Rhodopirellula baltica (strain DSM 10527 / NCIMB 13988 / SH1)</name>
    <dbReference type="NCBI Taxonomy" id="243090"/>
    <lineage>
        <taxon>Bacteria</taxon>
        <taxon>Pseudomonadati</taxon>
        <taxon>Planctomycetota</taxon>
        <taxon>Planctomycetia</taxon>
        <taxon>Pirellulales</taxon>
        <taxon>Pirellulaceae</taxon>
        <taxon>Rhodopirellula</taxon>
    </lineage>
</organism>
<keyword evidence="2" id="KW-0472">Membrane</keyword>
<dbReference type="EnsemblBacteria" id="CAD72054">
    <property type="protein sequence ID" value="CAD72054"/>
    <property type="gene ID" value="RB1361"/>
</dbReference>
<evidence type="ECO:0000256" key="2">
    <source>
        <dbReference type="SAM" id="Phobius"/>
    </source>
</evidence>
<feature type="region of interest" description="Disordered" evidence="1">
    <location>
        <begin position="277"/>
        <end position="333"/>
    </location>
</feature>
<evidence type="ECO:0000256" key="1">
    <source>
        <dbReference type="SAM" id="MobiDB-lite"/>
    </source>
</evidence>
<sequence length="333" mass="37643">MKRMQTDRWKSSVRFCLYSEPSRFLSALVPSAASLMSHAPHSPYTQPVPNSPSGGGGSSKNTVIIVAIVSVTMLLMCGGVLGLGYYAVERLAKEINAVNYDYMIDDEETPHALMYALKENETIREQVGEMESVEFAAEHNLDNAIYTENYYYRVIGTDGDAIVRAELSDKEDVWFDRVDWVPDETDLDTRVELETLPVPFDLISSHETYELIKDNEVIKNEVGNVSYVAYDWELTDEYTEIEDTSYVLSVRGDTGKTHVRVAFDDYDYETPERIEWMKDPENPVLIYGEPAEDSKMEKENPSPSNQDSAESETVDPETVDPETDNSDDAEISE</sequence>
<evidence type="ECO:0000313" key="3">
    <source>
        <dbReference type="EMBL" id="CAD72054.1"/>
    </source>
</evidence>
<gene>
    <name evidence="3" type="ordered locus">RB1361</name>
</gene>
<dbReference type="PATRIC" id="fig|243090.15.peg.629"/>
<keyword evidence="2" id="KW-0812">Transmembrane</keyword>
<dbReference type="KEGG" id="rba:RB1361"/>
<keyword evidence="2" id="KW-1133">Transmembrane helix</keyword>
<proteinExistence type="predicted"/>
<protein>
    <submittedName>
        <fullName evidence="3">Uncharacterized protein</fullName>
    </submittedName>
</protein>
<feature type="compositionally biased region" description="Acidic residues" evidence="1">
    <location>
        <begin position="309"/>
        <end position="333"/>
    </location>
</feature>
<keyword evidence="4" id="KW-1185">Reference proteome</keyword>
<dbReference type="OrthoDB" id="265541at2"/>
<dbReference type="AlphaFoldDB" id="Q7UXF3"/>
<dbReference type="EMBL" id="BX294135">
    <property type="protein sequence ID" value="CAD72054.1"/>
    <property type="molecule type" value="Genomic_DNA"/>
</dbReference>
<reference evidence="3 4" key="1">
    <citation type="journal article" date="2003" name="Proc. Natl. Acad. Sci. U.S.A.">
        <title>Complete genome sequence of the marine planctomycete Pirellula sp. strain 1.</title>
        <authorList>
            <person name="Gloeckner F.O."/>
            <person name="Kube M."/>
            <person name="Bauer M."/>
            <person name="Teeling H."/>
            <person name="Lombardot T."/>
            <person name="Ludwig W."/>
            <person name="Gade D."/>
            <person name="Beck A."/>
            <person name="Borzym K."/>
            <person name="Heitmann K."/>
            <person name="Rabus R."/>
            <person name="Schlesner H."/>
            <person name="Amann R."/>
            <person name="Reinhardt R."/>
        </authorList>
    </citation>
    <scope>NUCLEOTIDE SEQUENCE [LARGE SCALE GENOMIC DNA]</scope>
    <source>
        <strain evidence="4">DSM 10527 / NCIMB 13988 / SH1</strain>
    </source>
</reference>
<dbReference type="STRING" id="243090.RB1361"/>
<dbReference type="HOGENOM" id="CLU_833865_0_0_0"/>
<evidence type="ECO:0000313" key="4">
    <source>
        <dbReference type="Proteomes" id="UP000001025"/>
    </source>
</evidence>
<dbReference type="InParanoid" id="Q7UXF3"/>
<dbReference type="Proteomes" id="UP000001025">
    <property type="component" value="Chromosome"/>
</dbReference>
<feature type="transmembrane region" description="Helical" evidence="2">
    <location>
        <begin position="63"/>
        <end position="88"/>
    </location>
</feature>